<dbReference type="Gene3D" id="2.30.30.40">
    <property type="entry name" value="SH3 Domains"/>
    <property type="match status" value="1"/>
</dbReference>
<evidence type="ECO:0000256" key="1">
    <source>
        <dbReference type="ARBA" id="ARBA00022801"/>
    </source>
</evidence>
<name>A0A9D1JM74_9BACT</name>
<keyword evidence="1" id="KW-0378">Hydrolase</keyword>
<dbReference type="Proteomes" id="UP000823928">
    <property type="component" value="Unassembled WGS sequence"/>
</dbReference>
<dbReference type="InterPro" id="IPR002508">
    <property type="entry name" value="MurNAc-LAA_cat"/>
</dbReference>
<proteinExistence type="predicted"/>
<dbReference type="EMBL" id="DVIU01000023">
    <property type="protein sequence ID" value="HIS35209.1"/>
    <property type="molecule type" value="Genomic_DNA"/>
</dbReference>
<feature type="domain" description="MurNAc-LAA" evidence="3">
    <location>
        <begin position="338"/>
        <end position="450"/>
    </location>
</feature>
<dbReference type="PANTHER" id="PTHR30404">
    <property type="entry name" value="N-ACETYLMURAMOYL-L-ALANINE AMIDASE"/>
    <property type="match status" value="1"/>
</dbReference>
<dbReference type="SMART" id="SM00646">
    <property type="entry name" value="Ami_3"/>
    <property type="match status" value="1"/>
</dbReference>
<dbReference type="InterPro" id="IPR050695">
    <property type="entry name" value="N-acetylmuramoyl_amidase_3"/>
</dbReference>
<evidence type="ECO:0000313" key="4">
    <source>
        <dbReference type="EMBL" id="HIS35209.1"/>
    </source>
</evidence>
<organism evidence="4 5">
    <name type="scientific">Candidatus Scatousia excrementigallinarum</name>
    <dbReference type="NCBI Taxonomy" id="2840935"/>
    <lineage>
        <taxon>Bacteria</taxon>
        <taxon>Candidatus Scatousia</taxon>
    </lineage>
</organism>
<dbReference type="AlphaFoldDB" id="A0A9D1JM74"/>
<reference evidence="4" key="2">
    <citation type="journal article" date="2021" name="PeerJ">
        <title>Extensive microbial diversity within the chicken gut microbiome revealed by metagenomics and culture.</title>
        <authorList>
            <person name="Gilroy R."/>
            <person name="Ravi A."/>
            <person name="Getino M."/>
            <person name="Pursley I."/>
            <person name="Horton D.L."/>
            <person name="Alikhan N.F."/>
            <person name="Baker D."/>
            <person name="Gharbi K."/>
            <person name="Hall N."/>
            <person name="Watson M."/>
            <person name="Adriaenssens E.M."/>
            <person name="Foster-Nyarko E."/>
            <person name="Jarju S."/>
            <person name="Secka A."/>
            <person name="Antonio M."/>
            <person name="Oren A."/>
            <person name="Chaudhuri R.R."/>
            <person name="La Ragione R."/>
            <person name="Hildebrand F."/>
            <person name="Pallen M.J."/>
        </authorList>
    </citation>
    <scope>NUCLEOTIDE SEQUENCE</scope>
    <source>
        <strain evidence="4">6276</strain>
    </source>
</reference>
<protein>
    <submittedName>
        <fullName evidence="4">N-acetylmuramoyl-L-alanine amidase</fullName>
    </submittedName>
</protein>
<dbReference type="GO" id="GO:0030288">
    <property type="term" value="C:outer membrane-bounded periplasmic space"/>
    <property type="evidence" value="ECO:0007669"/>
    <property type="project" value="TreeGrafter"/>
</dbReference>
<feature type="signal peptide" evidence="2">
    <location>
        <begin position="1"/>
        <end position="19"/>
    </location>
</feature>
<evidence type="ECO:0000256" key="2">
    <source>
        <dbReference type="SAM" id="SignalP"/>
    </source>
</evidence>
<gene>
    <name evidence="4" type="ORF">IAC10_01070</name>
</gene>
<dbReference type="GO" id="GO:0009253">
    <property type="term" value="P:peptidoglycan catabolic process"/>
    <property type="evidence" value="ECO:0007669"/>
    <property type="project" value="InterPro"/>
</dbReference>
<sequence length="455" mass="50696">MKKFIFTLIIMLTAQSVYALDVVYPKKNTVTINANSTFFIGSSDPKKKLTINGQNVPVHSSGGFAYVVQLNTGGNNFNIKSGSEQLNFTITRPSPKAAKNIPEPLFKEYDNIKYGSVINDNSPLRSTPIDSGINRIAHLQKGMPLSIDGEKGDFYRVIIGSSRTGWINKSNIRFNDSGTSLATLNGYDYIDTDDFFIFVFHLDKMTPFELEEGEPFKIKLFNVADKPDNTYIMDFPIHESFGGKKLLGYSARFSGTDFIVKIRKPVLTDLSKPLKGMKIAIDAGHGGNETGAVGCLRDYEKDLNLAFAKQLEQELKHRGADVFMTRNSDINLGLKERVEMANDENALLLISLHGNALADGEDPNKRSGTSIYYYYPQAKNLAYNIITTMTSQLGINNDKVHQRSFALVRNTNALSILIEIGYVINPQDNAKMRDKNFQKATAKAIADGIEQFFKN</sequence>
<dbReference type="PANTHER" id="PTHR30404:SF0">
    <property type="entry name" value="N-ACETYLMURAMOYL-L-ALANINE AMIDASE AMIC"/>
    <property type="match status" value="1"/>
</dbReference>
<dbReference type="Pfam" id="PF01520">
    <property type="entry name" value="Amidase_3"/>
    <property type="match status" value="1"/>
</dbReference>
<dbReference type="Gene3D" id="3.40.630.40">
    <property type="entry name" value="Zn-dependent exopeptidases"/>
    <property type="match status" value="1"/>
</dbReference>
<dbReference type="CDD" id="cd02696">
    <property type="entry name" value="MurNAc-LAA"/>
    <property type="match status" value="1"/>
</dbReference>
<dbReference type="GO" id="GO:0008745">
    <property type="term" value="F:N-acetylmuramoyl-L-alanine amidase activity"/>
    <property type="evidence" value="ECO:0007669"/>
    <property type="project" value="InterPro"/>
</dbReference>
<evidence type="ECO:0000313" key="5">
    <source>
        <dbReference type="Proteomes" id="UP000823928"/>
    </source>
</evidence>
<reference evidence="4" key="1">
    <citation type="submission" date="2020-10" db="EMBL/GenBank/DDBJ databases">
        <authorList>
            <person name="Gilroy R."/>
        </authorList>
    </citation>
    <scope>NUCLEOTIDE SEQUENCE</scope>
    <source>
        <strain evidence="4">6276</strain>
    </source>
</reference>
<accession>A0A9D1JM74</accession>
<dbReference type="SUPFAM" id="SSF53187">
    <property type="entry name" value="Zn-dependent exopeptidases"/>
    <property type="match status" value="1"/>
</dbReference>
<feature type="chain" id="PRO_5039466918" evidence="2">
    <location>
        <begin position="20"/>
        <end position="455"/>
    </location>
</feature>
<keyword evidence="2" id="KW-0732">Signal</keyword>
<comment type="caution">
    <text evidence="4">The sequence shown here is derived from an EMBL/GenBank/DDBJ whole genome shotgun (WGS) entry which is preliminary data.</text>
</comment>
<evidence type="ECO:0000259" key="3">
    <source>
        <dbReference type="SMART" id="SM00646"/>
    </source>
</evidence>